<protein>
    <recommendedName>
        <fullName evidence="11">Protein kinase domain-containing protein</fullName>
    </recommendedName>
</protein>
<feature type="domain" description="Protein kinase" evidence="11">
    <location>
        <begin position="301"/>
        <end position="583"/>
    </location>
</feature>
<feature type="compositionally biased region" description="Basic residues" evidence="10">
    <location>
        <begin position="1197"/>
        <end position="1207"/>
    </location>
</feature>
<feature type="compositionally biased region" description="Polar residues" evidence="10">
    <location>
        <begin position="1076"/>
        <end position="1099"/>
    </location>
</feature>
<feature type="cross-link" description="Glycyl lysine isopeptide (Lys-Gly) (interchain with G-Cter in SUMO2)" evidence="8">
    <location>
        <position position="433"/>
    </location>
</feature>
<dbReference type="InterPro" id="IPR030616">
    <property type="entry name" value="Aur-like"/>
</dbReference>
<evidence type="ECO:0000256" key="7">
    <source>
        <dbReference type="PIRSR" id="PIRSR630616-2"/>
    </source>
</evidence>
<evidence type="ECO:0000313" key="12">
    <source>
        <dbReference type="EMBL" id="KAJ1725345.1"/>
    </source>
</evidence>
<dbReference type="GO" id="GO:0004674">
    <property type="term" value="F:protein serine/threonine kinase activity"/>
    <property type="evidence" value="ECO:0007669"/>
    <property type="project" value="UniProtKB-KW"/>
</dbReference>
<feature type="region of interest" description="Disordered" evidence="10">
    <location>
        <begin position="53"/>
        <end position="118"/>
    </location>
</feature>
<accession>A0A9W7Y614</accession>
<dbReference type="EMBL" id="JANBOJ010000007">
    <property type="protein sequence ID" value="KAJ1725345.1"/>
    <property type="molecule type" value="Genomic_DNA"/>
</dbReference>
<keyword evidence="5 7" id="KW-0067">ATP-binding</keyword>
<dbReference type="InterPro" id="IPR017441">
    <property type="entry name" value="Protein_kinase_ATP_BS"/>
</dbReference>
<evidence type="ECO:0000256" key="9">
    <source>
        <dbReference type="PROSITE-ProRule" id="PRU10141"/>
    </source>
</evidence>
<reference evidence="12" key="1">
    <citation type="submission" date="2022-07" db="EMBL/GenBank/DDBJ databases">
        <title>Phylogenomic reconstructions and comparative analyses of Kickxellomycotina fungi.</title>
        <authorList>
            <person name="Reynolds N.K."/>
            <person name="Stajich J.E."/>
            <person name="Barry K."/>
            <person name="Grigoriev I.V."/>
            <person name="Crous P."/>
            <person name="Smith M.E."/>
        </authorList>
    </citation>
    <scope>NUCLEOTIDE SEQUENCE</scope>
    <source>
        <strain evidence="12">NBRC 32514</strain>
    </source>
</reference>
<organism evidence="12 13">
    <name type="scientific">Coemansia erecta</name>
    <dbReference type="NCBI Taxonomy" id="147472"/>
    <lineage>
        <taxon>Eukaryota</taxon>
        <taxon>Fungi</taxon>
        <taxon>Fungi incertae sedis</taxon>
        <taxon>Zoopagomycota</taxon>
        <taxon>Kickxellomycotina</taxon>
        <taxon>Kickxellomycetes</taxon>
        <taxon>Kickxellales</taxon>
        <taxon>Kickxellaceae</taxon>
        <taxon>Coemansia</taxon>
    </lineage>
</organism>
<feature type="region of interest" description="Disordered" evidence="10">
    <location>
        <begin position="770"/>
        <end position="796"/>
    </location>
</feature>
<evidence type="ECO:0000256" key="5">
    <source>
        <dbReference type="ARBA" id="ARBA00022840"/>
    </source>
</evidence>
<evidence type="ECO:0000256" key="4">
    <source>
        <dbReference type="ARBA" id="ARBA00022777"/>
    </source>
</evidence>
<feature type="region of interest" description="Disordered" evidence="10">
    <location>
        <begin position="1039"/>
        <end position="1161"/>
    </location>
</feature>
<feature type="compositionally biased region" description="Low complexity" evidence="10">
    <location>
        <begin position="902"/>
        <end position="927"/>
    </location>
</feature>
<evidence type="ECO:0000256" key="8">
    <source>
        <dbReference type="PIRSR" id="PIRSR630616-3"/>
    </source>
</evidence>
<dbReference type="PANTHER" id="PTHR24350">
    <property type="entry name" value="SERINE/THREONINE-PROTEIN KINASE IAL-RELATED"/>
    <property type="match status" value="1"/>
</dbReference>
<evidence type="ECO:0000256" key="3">
    <source>
        <dbReference type="ARBA" id="ARBA00022741"/>
    </source>
</evidence>
<sequence length="1246" mass="133063">MIAYQQQQQQQSGKVAPNNVAAVPPASASLANSKLRFGNTGISSWDMSNNIGSSGSSHNRSTRNNDHFSTTTPKSFGASTTRTGGNSTYRLHAGNGDAYATTTTTTSTTMRSQQESRGSYRTVNPAFAAPHWQNYHNHYVQHHKEKDRETAGTAKTRSVRRVPNANDLAQWRPTARTSTPSTATTTTMAAPSKASGARESVPLMSSTFQGNDSNMLSGLSLALALDKHNVPTSNTGSSSTLKVDTASAAKPSVPLFDVAQTRTPNLLSPAISMKTPAYIDPESLPFELGSSITDSTTGKQYKLLSVLGEGSYAVVYLARSSDDGAKYALKCLSKLGLSARQLALQRTELEIHASVCPHPHIVTLYSHFETRDWLFLVMERVAGPDLYDYITQHPAFNANQEERRFVEATRLFEQMIDAVAHIHALKAYHRDLKPENFILGADGNLKLTDFGLATRESLSTDFECGSKPYMSYENRNGGLNPNDPTVYGPRDDYSPRLSDVWALGVLFLNLLFAQSPWTDPSRESCFKFCRFLREGAGFLVSQFPRLPREVADFLVTRVFSPESGRCNVMELKQWVQDLGYPFTLTAAPTSSRPTVSRHKTNNVAVPAGTSARTIVAVPAPPATVAHSAKPHAAGSIGKKWSPTQQGPFSSSTVKAPYVPHAVLASTALALDSAVAGPSAKPRSPHNKRFAAMHQPADANGLKPSHMSTSVPAAVFSQIIPATQAAAARKMMPREFNPTAAKAAAAILQSSMLCLPKNGLGQGKIDDSAGIDGEFCEEDEDDANDDSEYANSTGSHGHLEDLSEAIEEDEDYEVPTTASSAAYRSAAADIARTFPKQPVSASLGFSLSKDLALFDSDEDMDFSQPISFDEFARPPIRVAPKSLPAQAMSKLSASALKRPLPLSANTTPTATTAVSGATTSANATGSSTVSNSSFVDDLDIVGHFSDENGNGGRAGSPSRSTNRVRFKDIPQAPAPPGVVLSGRASRTTGDAAVSAIMTSADSSLTATLVTPSVEYYSPHIKNMPSTEAVVPVSAATLLSTGSGASGGNNSSPARPKLNAIDDVDADDESDNWRVRTNKNGPAGSSSKAVSKSHTHGNGSKASRPAVSRHRDMYSNTATHTKTNSPALGGKHSGIPAMHSLPTPFKPLMSASNNNTNSGRSTRLKFDHEEPSFSWADDVEDLPIPSLNNVLHTNTSKTSKLRSSAKSKHVPSTNAASYDDDALSDELSWISDDDHFHQGGGGMFDMEL</sequence>
<keyword evidence="13" id="KW-1185">Reference proteome</keyword>
<feature type="region of interest" description="Disordered" evidence="10">
    <location>
        <begin position="901"/>
        <end position="927"/>
    </location>
</feature>
<feature type="compositionally biased region" description="Acidic residues" evidence="10">
    <location>
        <begin position="773"/>
        <end position="787"/>
    </location>
</feature>
<evidence type="ECO:0000259" key="11">
    <source>
        <dbReference type="PROSITE" id="PS50011"/>
    </source>
</evidence>
<evidence type="ECO:0000256" key="2">
    <source>
        <dbReference type="ARBA" id="ARBA00022679"/>
    </source>
</evidence>
<dbReference type="SUPFAM" id="SSF56112">
    <property type="entry name" value="Protein kinase-like (PK-like)"/>
    <property type="match status" value="1"/>
</dbReference>
<dbReference type="Proteomes" id="UP001149813">
    <property type="component" value="Unassembled WGS sequence"/>
</dbReference>
<dbReference type="SMART" id="SM00220">
    <property type="entry name" value="S_TKc"/>
    <property type="match status" value="1"/>
</dbReference>
<dbReference type="Pfam" id="PF00069">
    <property type="entry name" value="Pkinase"/>
    <property type="match status" value="1"/>
</dbReference>
<comment type="caution">
    <text evidence="12">The sequence shown here is derived from an EMBL/GenBank/DDBJ whole genome shotgun (WGS) entry which is preliminary data.</text>
</comment>
<feature type="compositionally biased region" description="Polar residues" evidence="10">
    <location>
        <begin position="67"/>
        <end position="89"/>
    </location>
</feature>
<keyword evidence="3 7" id="KW-0547">Nucleotide-binding</keyword>
<dbReference type="InterPro" id="IPR011009">
    <property type="entry name" value="Kinase-like_dom_sf"/>
</dbReference>
<feature type="region of interest" description="Disordered" evidence="10">
    <location>
        <begin position="142"/>
        <end position="199"/>
    </location>
</feature>
<dbReference type="AlphaFoldDB" id="A0A9W7Y614"/>
<keyword evidence="4" id="KW-0418">Kinase</keyword>
<feature type="compositionally biased region" description="Low complexity" evidence="10">
    <location>
        <begin position="173"/>
        <end position="195"/>
    </location>
</feature>
<keyword evidence="1" id="KW-0723">Serine/threonine-protein kinase</keyword>
<feature type="compositionally biased region" description="Polar residues" evidence="10">
    <location>
        <begin position="1112"/>
        <end position="1124"/>
    </location>
</feature>
<keyword evidence="2" id="KW-0808">Transferase</keyword>
<dbReference type="InterPro" id="IPR000719">
    <property type="entry name" value="Prot_kinase_dom"/>
</dbReference>
<feature type="binding site" evidence="7">
    <location>
        <position position="449"/>
    </location>
    <ligand>
        <name>ATP</name>
        <dbReference type="ChEBI" id="CHEBI:30616"/>
    </ligand>
</feature>
<dbReference type="PROSITE" id="PS50011">
    <property type="entry name" value="PROTEIN_KINASE_DOM"/>
    <property type="match status" value="1"/>
</dbReference>
<dbReference type="OrthoDB" id="541276at2759"/>
<evidence type="ECO:0000256" key="6">
    <source>
        <dbReference type="PIRSR" id="PIRSR630616-1"/>
    </source>
</evidence>
<feature type="region of interest" description="Disordered" evidence="10">
    <location>
        <begin position="1"/>
        <end position="20"/>
    </location>
</feature>
<feature type="active site" description="Proton acceptor" evidence="6">
    <location>
        <position position="431"/>
    </location>
</feature>
<feature type="region of interest" description="Disordered" evidence="10">
    <location>
        <begin position="1196"/>
        <end position="1216"/>
    </location>
</feature>
<feature type="binding site" evidence="7">
    <location>
        <begin position="435"/>
        <end position="436"/>
    </location>
    <ligand>
        <name>ATP</name>
        <dbReference type="ChEBI" id="CHEBI:30616"/>
    </ligand>
</feature>
<feature type="compositionally biased region" description="Low complexity" evidence="10">
    <location>
        <begin position="1148"/>
        <end position="1159"/>
    </location>
</feature>
<proteinExistence type="predicted"/>
<evidence type="ECO:0000256" key="10">
    <source>
        <dbReference type="SAM" id="MobiDB-lite"/>
    </source>
</evidence>
<gene>
    <name evidence="12" type="ORF">LPJ53_000477</name>
</gene>
<feature type="compositionally biased region" description="Low complexity" evidence="10">
    <location>
        <begin position="1039"/>
        <end position="1050"/>
    </location>
</feature>
<dbReference type="Gene3D" id="1.10.510.10">
    <property type="entry name" value="Transferase(Phosphotransferase) domain 1"/>
    <property type="match status" value="1"/>
</dbReference>
<name>A0A9W7Y614_9FUNG</name>
<evidence type="ECO:0000256" key="1">
    <source>
        <dbReference type="ARBA" id="ARBA00022527"/>
    </source>
</evidence>
<feature type="region of interest" description="Disordered" evidence="10">
    <location>
        <begin position="625"/>
        <end position="648"/>
    </location>
</feature>
<evidence type="ECO:0000313" key="13">
    <source>
        <dbReference type="Proteomes" id="UP001149813"/>
    </source>
</evidence>
<feature type="binding site" evidence="7 9">
    <location>
        <position position="330"/>
    </location>
    <ligand>
        <name>ATP</name>
        <dbReference type="ChEBI" id="CHEBI:30616"/>
    </ligand>
</feature>
<dbReference type="GO" id="GO:0005524">
    <property type="term" value="F:ATP binding"/>
    <property type="evidence" value="ECO:0007669"/>
    <property type="project" value="UniProtKB-UniRule"/>
</dbReference>
<dbReference type="PROSITE" id="PS00107">
    <property type="entry name" value="PROTEIN_KINASE_ATP"/>
    <property type="match status" value="1"/>
</dbReference>